<feature type="compositionally biased region" description="Polar residues" evidence="1">
    <location>
        <begin position="389"/>
        <end position="409"/>
    </location>
</feature>
<evidence type="ECO:0000313" key="5">
    <source>
        <dbReference type="EMBL" id="JAG76639.1"/>
    </source>
</evidence>
<evidence type="ECO:0000313" key="7">
    <source>
        <dbReference type="RefSeq" id="XP_011296769.1"/>
    </source>
</evidence>
<dbReference type="RefSeq" id="XP_011296769.1">
    <property type="nucleotide sequence ID" value="XM_011298467.1"/>
</dbReference>
<evidence type="ECO:0000313" key="4">
    <source>
        <dbReference type="EMBL" id="JAG76636.1"/>
    </source>
</evidence>
<dbReference type="GeneID" id="105262735"/>
<dbReference type="EMBL" id="GBYB01006397">
    <property type="protein sequence ID" value="JAG76164.1"/>
    <property type="molecule type" value="Transcribed_RNA"/>
</dbReference>
<feature type="compositionally biased region" description="Polar residues" evidence="1">
    <location>
        <begin position="729"/>
        <end position="747"/>
    </location>
</feature>
<feature type="compositionally biased region" description="Polar residues" evidence="1">
    <location>
        <begin position="598"/>
        <end position="610"/>
    </location>
</feature>
<feature type="region of interest" description="Disordered" evidence="1">
    <location>
        <begin position="586"/>
        <end position="611"/>
    </location>
</feature>
<feature type="region of interest" description="Disordered" evidence="1">
    <location>
        <begin position="382"/>
        <end position="431"/>
    </location>
</feature>
<feature type="compositionally biased region" description="Polar residues" evidence="1">
    <location>
        <begin position="782"/>
        <end position="797"/>
    </location>
</feature>
<accession>A0A0C9R212</accession>
<keyword evidence="6" id="KW-1185">Reference proteome</keyword>
<dbReference type="Proteomes" id="UP000694866">
    <property type="component" value="Unplaced"/>
</dbReference>
<name>A0A0C9R212_9HYME</name>
<dbReference type="AlphaFoldDB" id="A0A0C9R212"/>
<organism evidence="5">
    <name type="scientific">Fopius arisanus</name>
    <dbReference type="NCBI Taxonomy" id="64838"/>
    <lineage>
        <taxon>Eukaryota</taxon>
        <taxon>Metazoa</taxon>
        <taxon>Ecdysozoa</taxon>
        <taxon>Arthropoda</taxon>
        <taxon>Hexapoda</taxon>
        <taxon>Insecta</taxon>
        <taxon>Pterygota</taxon>
        <taxon>Neoptera</taxon>
        <taxon>Endopterygota</taxon>
        <taxon>Hymenoptera</taxon>
        <taxon>Apocrita</taxon>
        <taxon>Ichneumonoidea</taxon>
        <taxon>Braconidae</taxon>
        <taxon>Opiinae</taxon>
        <taxon>Fopius</taxon>
    </lineage>
</organism>
<feature type="region of interest" description="Disordered" evidence="1">
    <location>
        <begin position="1"/>
        <end position="22"/>
    </location>
</feature>
<dbReference type="KEGG" id="fas:105262735"/>
<evidence type="ECO:0000313" key="3">
    <source>
        <dbReference type="EMBL" id="JAG76164.1"/>
    </source>
</evidence>
<dbReference type="EMBL" id="GBYB01001059">
    <property type="protein sequence ID" value="JAG70826.1"/>
    <property type="molecule type" value="Transcribed_RNA"/>
</dbReference>
<reference evidence="5" key="1">
    <citation type="submission" date="2015-01" db="EMBL/GenBank/DDBJ databases">
        <title>Transcriptome Assembly of Fopius arisanus.</title>
        <authorList>
            <person name="Geib S."/>
        </authorList>
    </citation>
    <scope>NUCLEOTIDE SEQUENCE</scope>
</reference>
<dbReference type="OrthoDB" id="6347145at2759"/>
<feature type="compositionally biased region" description="Polar residues" evidence="1">
    <location>
        <begin position="528"/>
        <end position="552"/>
    </location>
</feature>
<accession>A0A9R1STC0</accession>
<feature type="region of interest" description="Disordered" evidence="1">
    <location>
        <begin position="724"/>
        <end position="797"/>
    </location>
</feature>
<dbReference type="EMBL" id="GBYB01006869">
    <property type="protein sequence ID" value="JAG76636.1"/>
    <property type="molecule type" value="Transcribed_RNA"/>
</dbReference>
<feature type="compositionally biased region" description="Acidic residues" evidence="1">
    <location>
        <begin position="13"/>
        <end position="22"/>
    </location>
</feature>
<proteinExistence type="predicted"/>
<dbReference type="EMBL" id="GBYB01006872">
    <property type="protein sequence ID" value="JAG76639.1"/>
    <property type="molecule type" value="Transcribed_RNA"/>
</dbReference>
<sequence>MSEDWNAVGKEQGEDDEEEEFLDDDIIDISKIDLEDEETWLVQAPTSEPSPCDLRTWLRNDFREKSGKSNHMINDNNDIGSPIDTRTFTRCKKRMGRLNFESMRQMPAVNSDNESSWSKMRINWKEEETRKEDSIPAMLRQSLSGLLIPGGSTQESLEAFLDMSQSKGIDSFINMVEPEFHESLMNISRPSFLQTTISNPSMHSSCGTSNPGMADSQILTESMMQTSMFSESDGGIDSISFSESSSRNWLDSSAATVLRDSSICDTDTTFTPSKFQTTATIIHNQEIITVNRTFDRLPSSNTTILSDTITFEDNPNNPRLNTTEVKNSNESFNSGTSFSQVALNSTFQKSVCEKVKEEEVEQGETSSNSTFKAPGCAKVKDDVNEPEEMSSNSTYVAGTNDEITFPSSEYSDEHLPNWPDGVAPSQDEEPKSLDMTYSTRDSAMLKESLNIIKNDDMPVNRYQTYRKSTAVSKTHLINKLVKPTGKTSLQYDENYRGKSMEMLNKMSGRTLDSQDIYTKLNGPKSLSRLPQTLQKSNPNLQSQSSTMTRGRSTRMIQSKFGFQPLGRGVMRNGQISTNRLNSLVKAQGEGDKTDTRNSSESIESTLSTYSGPDFDDGLSTCSDGSHPLNCEKSSDHLYKMTRIQVEKLNQESTPKADRRILENTWITSGKDLPSPILKNNEIPDKQINSNDTDAVIQTSSPLLSPAESLQSLPLTQENHLANEEKVTKQQESLPNKTSVLKQPQNLENKTDGVRLPVSRSSNLPSGIPRPASRIPAPKFSRANAQVKSQSNQKKSLF</sequence>
<evidence type="ECO:0000256" key="1">
    <source>
        <dbReference type="SAM" id="MobiDB-lite"/>
    </source>
</evidence>
<protein>
    <submittedName>
        <fullName evidence="5 7">Uncharacterized protein</fullName>
    </submittedName>
</protein>
<evidence type="ECO:0000313" key="6">
    <source>
        <dbReference type="Proteomes" id="UP000694866"/>
    </source>
</evidence>
<reference evidence="7" key="2">
    <citation type="submission" date="2025-04" db="UniProtKB">
        <authorList>
            <consortium name="RefSeq"/>
        </authorList>
    </citation>
    <scope>IDENTIFICATION</scope>
    <source>
        <strain evidence="7">USDA-PBARC FA_bdor</strain>
        <tissue evidence="7">Whole organism</tissue>
    </source>
</reference>
<evidence type="ECO:0000313" key="2">
    <source>
        <dbReference type="EMBL" id="JAG70826.1"/>
    </source>
</evidence>
<feature type="region of interest" description="Disordered" evidence="1">
    <location>
        <begin position="521"/>
        <end position="552"/>
    </location>
</feature>
<gene>
    <name evidence="7" type="primary">LOC105262735</name>
    <name evidence="4" type="ORF">g.49986</name>
    <name evidence="5" type="ORF">g.50007</name>
    <name evidence="2" type="ORF">g.50021</name>
    <name evidence="3" type="ORF">g.50023</name>
</gene>
<feature type="compositionally biased region" description="Basic and acidic residues" evidence="1">
    <location>
        <begin position="588"/>
        <end position="597"/>
    </location>
</feature>